<dbReference type="Gene3D" id="2.60.120.1440">
    <property type="match status" value="1"/>
</dbReference>
<name>A0AAP2DGW9_9BACT</name>
<evidence type="ECO:0000313" key="4">
    <source>
        <dbReference type="EMBL" id="MBT1696095.1"/>
    </source>
</evidence>
<organism evidence="4 5">
    <name type="scientific">Chryseosolibacter histidini</name>
    <dbReference type="NCBI Taxonomy" id="2782349"/>
    <lineage>
        <taxon>Bacteria</taxon>
        <taxon>Pseudomonadati</taxon>
        <taxon>Bacteroidota</taxon>
        <taxon>Cytophagia</taxon>
        <taxon>Cytophagales</taxon>
        <taxon>Chryseotaleaceae</taxon>
        <taxon>Chryseosolibacter</taxon>
    </lineage>
</organism>
<dbReference type="PIRSF" id="PIRSF018266">
    <property type="entry name" value="FecR"/>
    <property type="match status" value="1"/>
</dbReference>
<dbReference type="Pfam" id="PF16344">
    <property type="entry name" value="FecR_C"/>
    <property type="match status" value="1"/>
</dbReference>
<protein>
    <submittedName>
        <fullName evidence="4">FecR domain-containing protein</fullName>
    </submittedName>
</protein>
<dbReference type="InterPro" id="IPR012373">
    <property type="entry name" value="Ferrdict_sens_TM"/>
</dbReference>
<dbReference type="Proteomes" id="UP001319200">
    <property type="component" value="Unassembled WGS sequence"/>
</dbReference>
<feature type="domain" description="FecR protein" evidence="2">
    <location>
        <begin position="114"/>
        <end position="207"/>
    </location>
</feature>
<feature type="transmembrane region" description="Helical" evidence="1">
    <location>
        <begin position="75"/>
        <end position="95"/>
    </location>
</feature>
<dbReference type="AlphaFoldDB" id="A0AAP2DGW9"/>
<gene>
    <name evidence="4" type="ORF">KK083_04355</name>
</gene>
<evidence type="ECO:0000259" key="3">
    <source>
        <dbReference type="Pfam" id="PF16344"/>
    </source>
</evidence>
<dbReference type="InterPro" id="IPR032508">
    <property type="entry name" value="FecR_C"/>
</dbReference>
<dbReference type="PANTHER" id="PTHR30273">
    <property type="entry name" value="PERIPLASMIC SIGNAL SENSOR AND SIGMA FACTOR ACTIVATOR FECR-RELATED"/>
    <property type="match status" value="1"/>
</dbReference>
<dbReference type="Pfam" id="PF04773">
    <property type="entry name" value="FecR"/>
    <property type="match status" value="1"/>
</dbReference>
<keyword evidence="5" id="KW-1185">Reference proteome</keyword>
<reference evidence="4 5" key="1">
    <citation type="submission" date="2021-05" db="EMBL/GenBank/DDBJ databases">
        <title>A Polyphasic approach of four new species of the genus Ohtaekwangia: Ohtaekwangia histidinii sp. nov., Ohtaekwangia cretensis sp. nov., Ohtaekwangia indiensis sp. nov., Ohtaekwangia reichenbachii sp. nov. from diverse environment.</title>
        <authorList>
            <person name="Octaviana S."/>
        </authorList>
    </citation>
    <scope>NUCLEOTIDE SEQUENCE [LARGE SCALE GENOMIC DNA]</scope>
    <source>
        <strain evidence="4 5">PWU4</strain>
    </source>
</reference>
<keyword evidence="1" id="KW-1133">Transmembrane helix</keyword>
<evidence type="ECO:0000259" key="2">
    <source>
        <dbReference type="Pfam" id="PF04773"/>
    </source>
</evidence>
<dbReference type="Gene3D" id="3.55.50.30">
    <property type="match status" value="1"/>
</dbReference>
<keyword evidence="1" id="KW-0472">Membrane</keyword>
<dbReference type="GO" id="GO:0016989">
    <property type="term" value="F:sigma factor antagonist activity"/>
    <property type="evidence" value="ECO:0007669"/>
    <property type="project" value="TreeGrafter"/>
</dbReference>
<evidence type="ECO:0000256" key="1">
    <source>
        <dbReference type="SAM" id="Phobius"/>
    </source>
</evidence>
<proteinExistence type="predicted"/>
<dbReference type="InterPro" id="IPR006860">
    <property type="entry name" value="FecR"/>
</dbReference>
<dbReference type="RefSeq" id="WP_254161071.1">
    <property type="nucleotide sequence ID" value="NZ_JAHESF010000003.1"/>
</dbReference>
<dbReference type="EMBL" id="JAHESF010000003">
    <property type="protein sequence ID" value="MBT1696095.1"/>
    <property type="molecule type" value="Genomic_DNA"/>
</dbReference>
<accession>A0AAP2DGW9</accession>
<feature type="domain" description="Protein FecR C-terminal" evidence="3">
    <location>
        <begin position="257"/>
        <end position="323"/>
    </location>
</feature>
<keyword evidence="1" id="KW-0812">Transmembrane</keyword>
<comment type="caution">
    <text evidence="4">The sequence shown here is derived from an EMBL/GenBank/DDBJ whole genome shotgun (WGS) entry which is preliminary data.</text>
</comment>
<dbReference type="PANTHER" id="PTHR30273:SF2">
    <property type="entry name" value="PROTEIN FECR"/>
    <property type="match status" value="1"/>
</dbReference>
<sequence>MNIDEQHFKRLLDAYLEGKASPAEKKLLDDFFDTYPQARQSFSADEAARIAIWQKLAAKLPEPATQNSRRMLSPATWYSIAAALALFVTVSYLLFFNSADGGQKPEPVVAQMRQVTTHRGQKMKVELLDGSRVTLNSNSSLEFPEQFTGNRREVYLEGEAYFEVAHDPTHPFIVHTRESNTTVLGTTFNIKLTAGQGTQVTLVEGKVDVATLPDKSTPAQHITLLPNQQALVRNGNDTIEVREVDISLFVEWKDNILRFENMRMDQVAAVLEDWYDVDITLEDAALANCTLNATYRKETLKNVLASLSYTLKVKYRQDGRKIVLLGSGCQAN</sequence>
<evidence type="ECO:0000313" key="5">
    <source>
        <dbReference type="Proteomes" id="UP001319200"/>
    </source>
</evidence>